<organism evidence="2 3">
    <name type="scientific">Colletotrichum gloeosporioides</name>
    <name type="common">Anthracnose fungus</name>
    <name type="synonym">Glomerella cingulata</name>
    <dbReference type="NCBI Taxonomy" id="474922"/>
    <lineage>
        <taxon>Eukaryota</taxon>
        <taxon>Fungi</taxon>
        <taxon>Dikarya</taxon>
        <taxon>Ascomycota</taxon>
        <taxon>Pezizomycotina</taxon>
        <taxon>Sordariomycetes</taxon>
        <taxon>Hypocreomycetidae</taxon>
        <taxon>Glomerellales</taxon>
        <taxon>Glomerellaceae</taxon>
        <taxon>Colletotrichum</taxon>
        <taxon>Colletotrichum gloeosporioides species complex</taxon>
    </lineage>
</organism>
<name>A0A8H4FKP8_COLGL</name>
<reference evidence="2" key="2">
    <citation type="submission" date="2020-03" db="EMBL/GenBank/DDBJ databases">
        <authorList>
            <person name="Fu F.-F."/>
            <person name="Chen J."/>
        </authorList>
    </citation>
    <scope>NUCLEOTIDE SEQUENCE</scope>
    <source>
        <strain evidence="2">Lc1</strain>
    </source>
</reference>
<sequence>MVDLFKEMSNPTELSASSSANPPTQLELELIPHQLEMKDPADDWTGVSSSKERRKIQNRLNQRARRRRKLNELCNNLESGEGERESSSSVDGDGGYVLLSCPNRRAEMIILARSAQTNYSLGTPQPTQLYALVGLNLLNALARNAQVLGFVPQSLCADHFISPFNLEGPKLPCGPRQALLWPPFLRPTEAQYQITHHPFLDLFPIPSLRESAIRAEDLGFFDEDEFCADVFGVGHKTNDGDERPRLIVWGESWDPRGWEANEAFFRKWAWLIRGCPEILEGTNYWRQRRGEKKLNFGRLGS</sequence>
<accession>A0A8H4FKP8</accession>
<dbReference type="EMBL" id="WVTB01000042">
    <property type="protein sequence ID" value="KAF3805491.1"/>
    <property type="molecule type" value="Genomic_DNA"/>
</dbReference>
<evidence type="ECO:0008006" key="4">
    <source>
        <dbReference type="Google" id="ProtNLM"/>
    </source>
</evidence>
<dbReference type="GeneID" id="69009998"/>
<proteinExistence type="predicted"/>
<dbReference type="AlphaFoldDB" id="A0A8H4FKP8"/>
<gene>
    <name evidence="2" type="ORF">GCG54_00002837</name>
</gene>
<dbReference type="RefSeq" id="XP_045264650.1">
    <property type="nucleotide sequence ID" value="XM_045402919.1"/>
</dbReference>
<evidence type="ECO:0000313" key="2">
    <source>
        <dbReference type="EMBL" id="KAF3805491.1"/>
    </source>
</evidence>
<dbReference type="InterPro" id="IPR021833">
    <property type="entry name" value="DUF3425"/>
</dbReference>
<evidence type="ECO:0000313" key="3">
    <source>
        <dbReference type="Proteomes" id="UP000613401"/>
    </source>
</evidence>
<dbReference type="Pfam" id="PF11905">
    <property type="entry name" value="DUF3425"/>
    <property type="match status" value="1"/>
</dbReference>
<reference evidence="2" key="1">
    <citation type="journal article" date="2020" name="Phytopathology">
        <title>Genome sequence and comparative analysis of Colletotrichum gloeosporioides isolated from Liriodendron leaves.</title>
        <authorList>
            <person name="Fu F.F."/>
            <person name="Hao Z."/>
            <person name="Wang P."/>
            <person name="Lu Y."/>
            <person name="Xue L.J."/>
            <person name="Wei G."/>
            <person name="Tian Y."/>
            <person name="Baishi H."/>
            <person name="Xu H."/>
            <person name="Shi J."/>
            <person name="Cheng T."/>
            <person name="Wang G."/>
            <person name="Yi Y."/>
            <person name="Chen J."/>
        </authorList>
    </citation>
    <scope>NUCLEOTIDE SEQUENCE</scope>
    <source>
        <strain evidence="2">Lc1</strain>
    </source>
</reference>
<dbReference type="PANTHER" id="PTHR38116:SF5">
    <property type="entry name" value="BZIP DOMAIN-CONTAINING PROTEIN"/>
    <property type="match status" value="1"/>
</dbReference>
<keyword evidence="3" id="KW-1185">Reference proteome</keyword>
<dbReference type="Proteomes" id="UP000613401">
    <property type="component" value="Unassembled WGS sequence"/>
</dbReference>
<feature type="region of interest" description="Disordered" evidence="1">
    <location>
        <begin position="42"/>
        <end position="62"/>
    </location>
</feature>
<evidence type="ECO:0000256" key="1">
    <source>
        <dbReference type="SAM" id="MobiDB-lite"/>
    </source>
</evidence>
<comment type="caution">
    <text evidence="2">The sequence shown here is derived from an EMBL/GenBank/DDBJ whole genome shotgun (WGS) entry which is preliminary data.</text>
</comment>
<dbReference type="PANTHER" id="PTHR38116">
    <property type="entry name" value="CHROMOSOME 7, WHOLE GENOME SHOTGUN SEQUENCE"/>
    <property type="match status" value="1"/>
</dbReference>
<feature type="compositionally biased region" description="Polar residues" evidence="1">
    <location>
        <begin position="9"/>
        <end position="23"/>
    </location>
</feature>
<protein>
    <recommendedName>
        <fullName evidence="4">BZIP domain-containing protein</fullName>
    </recommendedName>
</protein>
<feature type="compositionally biased region" description="Basic residues" evidence="1">
    <location>
        <begin position="52"/>
        <end position="62"/>
    </location>
</feature>
<feature type="region of interest" description="Disordered" evidence="1">
    <location>
        <begin position="1"/>
        <end position="23"/>
    </location>
</feature>